<proteinExistence type="predicted"/>
<dbReference type="AlphaFoldDB" id="A0A3B1CQJ2"/>
<gene>
    <name evidence="1" type="ORF">MNBD_IGNAVI01-1739</name>
</gene>
<sequence>MLITNSKFDQLPLSWIYSVNKKESNYVK</sequence>
<accession>A0A3B1CQJ2</accession>
<organism evidence="1">
    <name type="scientific">hydrothermal vent metagenome</name>
    <dbReference type="NCBI Taxonomy" id="652676"/>
    <lineage>
        <taxon>unclassified sequences</taxon>
        <taxon>metagenomes</taxon>
        <taxon>ecological metagenomes</taxon>
    </lineage>
</organism>
<feature type="non-terminal residue" evidence="1">
    <location>
        <position position="28"/>
    </location>
</feature>
<name>A0A3B1CQJ2_9ZZZZ</name>
<evidence type="ECO:0000313" key="1">
    <source>
        <dbReference type="EMBL" id="VAX26184.1"/>
    </source>
</evidence>
<dbReference type="EMBL" id="UOGD01000326">
    <property type="protein sequence ID" value="VAX26184.1"/>
    <property type="molecule type" value="Genomic_DNA"/>
</dbReference>
<protein>
    <submittedName>
        <fullName evidence="1">Uncharacterized protein</fullName>
    </submittedName>
</protein>
<reference evidence="1" key="1">
    <citation type="submission" date="2018-06" db="EMBL/GenBank/DDBJ databases">
        <authorList>
            <person name="Zhirakovskaya E."/>
        </authorList>
    </citation>
    <scope>NUCLEOTIDE SEQUENCE</scope>
</reference>